<protein>
    <submittedName>
        <fullName evidence="1">Uncharacterized protein</fullName>
    </submittedName>
</protein>
<dbReference type="AlphaFoldDB" id="A0AAV5TQ31"/>
<sequence>TLGSLYWARAASSAVYELIAASTSVLASPSIEGFLSALFRLRTISSTSGLLALVGQSGNFIGDCRETVFDGATHLTCYA</sequence>
<proteinExistence type="predicted"/>
<evidence type="ECO:0000313" key="1">
    <source>
        <dbReference type="EMBL" id="GMS96568.1"/>
    </source>
</evidence>
<gene>
    <name evidence="1" type="ORF">PENTCL1PPCAC_18743</name>
</gene>
<evidence type="ECO:0000313" key="2">
    <source>
        <dbReference type="Proteomes" id="UP001432027"/>
    </source>
</evidence>
<name>A0AAV5TQ31_9BILA</name>
<dbReference type="EMBL" id="BTSX01000004">
    <property type="protein sequence ID" value="GMS96568.1"/>
    <property type="molecule type" value="Genomic_DNA"/>
</dbReference>
<dbReference type="Proteomes" id="UP001432027">
    <property type="component" value="Unassembled WGS sequence"/>
</dbReference>
<feature type="non-terminal residue" evidence="1">
    <location>
        <position position="1"/>
    </location>
</feature>
<reference evidence="1" key="1">
    <citation type="submission" date="2023-10" db="EMBL/GenBank/DDBJ databases">
        <title>Genome assembly of Pristionchus species.</title>
        <authorList>
            <person name="Yoshida K."/>
            <person name="Sommer R.J."/>
        </authorList>
    </citation>
    <scope>NUCLEOTIDE SEQUENCE</scope>
    <source>
        <strain evidence="1">RS0144</strain>
    </source>
</reference>
<feature type="non-terminal residue" evidence="1">
    <location>
        <position position="79"/>
    </location>
</feature>
<accession>A0AAV5TQ31</accession>
<organism evidence="1 2">
    <name type="scientific">Pristionchus entomophagus</name>
    <dbReference type="NCBI Taxonomy" id="358040"/>
    <lineage>
        <taxon>Eukaryota</taxon>
        <taxon>Metazoa</taxon>
        <taxon>Ecdysozoa</taxon>
        <taxon>Nematoda</taxon>
        <taxon>Chromadorea</taxon>
        <taxon>Rhabditida</taxon>
        <taxon>Rhabditina</taxon>
        <taxon>Diplogasteromorpha</taxon>
        <taxon>Diplogasteroidea</taxon>
        <taxon>Neodiplogasteridae</taxon>
        <taxon>Pristionchus</taxon>
    </lineage>
</organism>
<keyword evidence="2" id="KW-1185">Reference proteome</keyword>
<comment type="caution">
    <text evidence="1">The sequence shown here is derived from an EMBL/GenBank/DDBJ whole genome shotgun (WGS) entry which is preliminary data.</text>
</comment>